<proteinExistence type="predicted"/>
<gene>
    <name evidence="1" type="ORF">E5357_02005</name>
</gene>
<organism evidence="1 2">
    <name type="scientific">Hominisplanchenecus murintestinalis</name>
    <dbReference type="NCBI Taxonomy" id="2941517"/>
    <lineage>
        <taxon>Bacteria</taxon>
        <taxon>Bacillati</taxon>
        <taxon>Bacillota</taxon>
        <taxon>Clostridia</taxon>
        <taxon>Lachnospirales</taxon>
        <taxon>Lachnospiraceae</taxon>
        <taxon>Hominisplanchenecus</taxon>
    </lineage>
</organism>
<dbReference type="Proteomes" id="UP000307720">
    <property type="component" value="Unassembled WGS sequence"/>
</dbReference>
<evidence type="ECO:0000313" key="2">
    <source>
        <dbReference type="Proteomes" id="UP000307720"/>
    </source>
</evidence>
<protein>
    <submittedName>
        <fullName evidence="1">Penicillin-binding protein 2</fullName>
    </submittedName>
</protein>
<accession>A0AC61R4L2</accession>
<keyword evidence="2" id="KW-1185">Reference proteome</keyword>
<evidence type="ECO:0000313" key="1">
    <source>
        <dbReference type="EMBL" id="TGY00498.1"/>
    </source>
</evidence>
<dbReference type="EMBL" id="SRZB01000002">
    <property type="protein sequence ID" value="TGY00498.1"/>
    <property type="molecule type" value="Genomic_DNA"/>
</dbReference>
<reference evidence="1" key="1">
    <citation type="submission" date="2019-04" db="EMBL/GenBank/DDBJ databases">
        <title>Microbes associate with the intestines of laboratory mice.</title>
        <authorList>
            <person name="Navarre W."/>
            <person name="Wong E."/>
            <person name="Huang K."/>
            <person name="Tropini C."/>
            <person name="Ng K."/>
            <person name="Yu B."/>
        </authorList>
    </citation>
    <scope>NUCLEOTIDE SEQUENCE</scope>
    <source>
        <strain evidence="1">NM72_1-8</strain>
    </source>
</reference>
<comment type="caution">
    <text evidence="1">The sequence shown here is derived from an EMBL/GenBank/DDBJ whole genome shotgun (WGS) entry which is preliminary data.</text>
</comment>
<name>A0AC61R4L2_9FIRM</name>
<sequence>MDEERPRKKRKLSPKPKKKKEPKDDIPPEVSERKRRNRNLVQVSYIFVFMFLSLAGYLVHFNLKKADEINSHVNNTKQESKQEMIIRGSILSADGEILAGTNVDEAGNETRLYPFENVFSHVVGYASNGKAGIESTSNFDLMSSHASILDQIREQNLESKVRGDNVVLTLDSRLQKACYDALGSYNGAVVVIEPDTGKILAMVSKPDFNPNTIEGDWDSLISDSSNSSLFNRAAQGQYPPGSTFKIMTTLAYLREHPDDYQSYRYDCGGSISKDDVRITCYGGEVHGHVNLEESFVHSCNGAYAKIGMDLDDGDFRKLCEEFQFNTSLPIELPSAKSLFTLDKGASYGEEMMTAIGQGNTVASPLQMALITATVANGGSMMRPYFIDHIETYDGNMVKQNKPTVYKELMSADEAGILRGFMEKTVEEGTASALSGQSYSAAGKTGSAEYETGSGKETHSWFVGYTNVNDPELAIAVIAENGGSGSSAAVPIAKQIFDAYYNNYYSGY</sequence>